<dbReference type="Proteomes" id="UP000325315">
    <property type="component" value="Unassembled WGS sequence"/>
</dbReference>
<organism evidence="3 4">
    <name type="scientific">Gossypium australe</name>
    <dbReference type="NCBI Taxonomy" id="47621"/>
    <lineage>
        <taxon>Eukaryota</taxon>
        <taxon>Viridiplantae</taxon>
        <taxon>Streptophyta</taxon>
        <taxon>Embryophyta</taxon>
        <taxon>Tracheophyta</taxon>
        <taxon>Spermatophyta</taxon>
        <taxon>Magnoliopsida</taxon>
        <taxon>eudicotyledons</taxon>
        <taxon>Gunneridae</taxon>
        <taxon>Pentapetalae</taxon>
        <taxon>rosids</taxon>
        <taxon>malvids</taxon>
        <taxon>Malvales</taxon>
        <taxon>Malvaceae</taxon>
        <taxon>Malvoideae</taxon>
        <taxon>Gossypium</taxon>
    </lineage>
</organism>
<dbReference type="SUPFAM" id="SSF56672">
    <property type="entry name" value="DNA/RNA polymerases"/>
    <property type="match status" value="1"/>
</dbReference>
<dbReference type="InterPro" id="IPR043502">
    <property type="entry name" value="DNA/RNA_pol_sf"/>
</dbReference>
<dbReference type="Gene3D" id="1.10.340.70">
    <property type="match status" value="1"/>
</dbReference>
<feature type="domain" description="Reverse transcriptase/retrotransposon-derived protein RNase H-like" evidence="1">
    <location>
        <begin position="3"/>
        <end position="61"/>
    </location>
</feature>
<dbReference type="InterPro" id="IPR041588">
    <property type="entry name" value="Integrase_H2C2"/>
</dbReference>
<dbReference type="Pfam" id="PF17921">
    <property type="entry name" value="Integrase_H2C2"/>
    <property type="match status" value="1"/>
</dbReference>
<dbReference type="InterPro" id="IPR041577">
    <property type="entry name" value="RT_RNaseH_2"/>
</dbReference>
<reference evidence="4" key="1">
    <citation type="journal article" date="2019" name="Plant Biotechnol. J.">
        <title>Genome sequencing of the Australian wild diploid species Gossypium australe highlights disease resistance and delayed gland morphogenesis.</title>
        <authorList>
            <person name="Cai Y."/>
            <person name="Cai X."/>
            <person name="Wang Q."/>
            <person name="Wang P."/>
            <person name="Zhang Y."/>
            <person name="Cai C."/>
            <person name="Xu Y."/>
            <person name="Wang K."/>
            <person name="Zhou Z."/>
            <person name="Wang C."/>
            <person name="Geng S."/>
            <person name="Li B."/>
            <person name="Dong Q."/>
            <person name="Hou Y."/>
            <person name="Wang H."/>
            <person name="Ai P."/>
            <person name="Liu Z."/>
            <person name="Yi F."/>
            <person name="Sun M."/>
            <person name="An G."/>
            <person name="Cheng J."/>
            <person name="Zhang Y."/>
            <person name="Shi Q."/>
            <person name="Xie Y."/>
            <person name="Shi X."/>
            <person name="Chang Y."/>
            <person name="Huang F."/>
            <person name="Chen Y."/>
            <person name="Hong S."/>
            <person name="Mi L."/>
            <person name="Sun Q."/>
            <person name="Zhang L."/>
            <person name="Zhou B."/>
            <person name="Peng R."/>
            <person name="Zhang X."/>
            <person name="Liu F."/>
        </authorList>
    </citation>
    <scope>NUCLEOTIDE SEQUENCE [LARGE SCALE GENOMIC DNA]</scope>
    <source>
        <strain evidence="4">cv. PA1801</strain>
    </source>
</reference>
<evidence type="ECO:0000259" key="1">
    <source>
        <dbReference type="Pfam" id="PF17919"/>
    </source>
</evidence>
<dbReference type="AlphaFoldDB" id="A0A5B6WPU9"/>
<protein>
    <submittedName>
        <fullName evidence="3">Polyprotein</fullName>
    </submittedName>
</protein>
<evidence type="ECO:0000259" key="2">
    <source>
        <dbReference type="Pfam" id="PF17921"/>
    </source>
</evidence>
<keyword evidence="4" id="KW-1185">Reference proteome</keyword>
<dbReference type="EMBL" id="SMMG02000002">
    <property type="protein sequence ID" value="KAA3483909.1"/>
    <property type="molecule type" value="Genomic_DNA"/>
</dbReference>
<comment type="caution">
    <text evidence="3">The sequence shown here is derived from an EMBL/GenBank/DDBJ whole genome shotgun (WGS) entry which is preliminary data.</text>
</comment>
<evidence type="ECO:0000313" key="4">
    <source>
        <dbReference type="Proteomes" id="UP000325315"/>
    </source>
</evidence>
<dbReference type="OrthoDB" id="111931at2759"/>
<dbReference type="PANTHER" id="PTHR34072">
    <property type="entry name" value="ENZYMATIC POLYPROTEIN-RELATED"/>
    <property type="match status" value="1"/>
</dbReference>
<accession>A0A5B6WPU9</accession>
<dbReference type="PANTHER" id="PTHR34072:SF52">
    <property type="entry name" value="RIBONUCLEASE H"/>
    <property type="match status" value="1"/>
</dbReference>
<dbReference type="Pfam" id="PF17919">
    <property type="entry name" value="RT_RNaseH_2"/>
    <property type="match status" value="1"/>
</dbReference>
<name>A0A5B6WPU9_9ROSI</name>
<proteinExistence type="predicted"/>
<evidence type="ECO:0000313" key="3">
    <source>
        <dbReference type="EMBL" id="KAA3483909.1"/>
    </source>
</evidence>
<feature type="domain" description="Integrase zinc-binding" evidence="2">
    <location>
        <begin position="141"/>
        <end position="180"/>
    </location>
</feature>
<sequence length="198" mass="22288">MVLTDTPILAQPEPSVKYTVYIGASLNGLGCVLMQKGRIISYASHQLKSDERRYPTHDLELPVKELNLHQRRWLGLLKDYDLIIEYHQGKANVVANALSRKTVATLVGGEANPSLVNTRGIKKGCPVWKIQAKDVVKQTRNDLKKELFREAHQGPFSLHPGGVKMHRELKDSYWWPGLKKSKGESSSSFMKVLPFGNL</sequence>
<gene>
    <name evidence="3" type="ORF">EPI10_006035</name>
</gene>